<dbReference type="Proteomes" id="UP001180825">
    <property type="component" value="Unassembled WGS sequence"/>
</dbReference>
<name>A0ABU2ACL4_9BURK</name>
<dbReference type="PROSITE" id="PS51318">
    <property type="entry name" value="TAT"/>
    <property type="match status" value="1"/>
</dbReference>
<dbReference type="InterPro" id="IPR006311">
    <property type="entry name" value="TAT_signal"/>
</dbReference>
<proteinExistence type="predicted"/>
<dbReference type="RefSeq" id="WP_310331524.1">
    <property type="nucleotide sequence ID" value="NZ_JAVDXV010000008.1"/>
</dbReference>
<dbReference type="PANTHER" id="PTHR43737">
    <property type="entry name" value="BLL7424 PROTEIN"/>
    <property type="match status" value="1"/>
</dbReference>
<keyword evidence="1" id="KW-0732">Signal</keyword>
<evidence type="ECO:0000256" key="1">
    <source>
        <dbReference type="SAM" id="SignalP"/>
    </source>
</evidence>
<comment type="caution">
    <text evidence="2">The sequence shown here is derived from an EMBL/GenBank/DDBJ whole genome shotgun (WGS) entry which is preliminary data.</text>
</comment>
<gene>
    <name evidence="2" type="ORF">J2X21_004004</name>
</gene>
<evidence type="ECO:0000313" key="2">
    <source>
        <dbReference type="EMBL" id="MDR7334840.1"/>
    </source>
</evidence>
<sequence>MATNTSRRAFLTAASGLAAAGMGRFAPPLAMNLAAVGSLAASQASAATTDDGYKALVCLFLQGGNDSHNWIVPTDSSNYTSYFNARRDLAIPSSKLLPMSTPGQGSGRSFGMPQELSALHALYEAGQAAAVANVGTLVRPITKSDFVAGVGVPSKLFSHNDQQAMWQSLQPEGGMTGWGGRMGDVLMSANDQPVFTAVSTSGNAVFLAGAKISQYQLGMTGPVMINPAQPGTRAGSSAVPGALRAMLNASTSPNEYQAEYLRVAQRSLATAGTLQTAMSGSGIPTLPTASIALPDGLSVNLASDALAKQMRVVAQMIAAAPRLGLRRQVFMVNINGFDTHSSHSRDNPLLTARVAQSIAWFMSAIQGAGMSSNVTLFTASDFGRTLVSNGDGSDHGWGGHHFVMGGAVKGKQILGDFPITALGTSTDVGSGRLLPTMGVTQLASSLAGWMGLSVAERQLVLPNLSSFGAGPALFA</sequence>
<dbReference type="EMBL" id="JAVDXV010000008">
    <property type="protein sequence ID" value="MDR7334840.1"/>
    <property type="molecule type" value="Genomic_DNA"/>
</dbReference>
<organism evidence="2 3">
    <name type="scientific">Roseateles asaccharophilus</name>
    <dbReference type="NCBI Taxonomy" id="582607"/>
    <lineage>
        <taxon>Bacteria</taxon>
        <taxon>Pseudomonadati</taxon>
        <taxon>Pseudomonadota</taxon>
        <taxon>Betaproteobacteria</taxon>
        <taxon>Burkholderiales</taxon>
        <taxon>Sphaerotilaceae</taxon>
        <taxon>Roseateles</taxon>
    </lineage>
</organism>
<reference evidence="2 3" key="1">
    <citation type="submission" date="2023-07" db="EMBL/GenBank/DDBJ databases">
        <title>Sorghum-associated microbial communities from plants grown in Nebraska, USA.</title>
        <authorList>
            <person name="Schachtman D."/>
        </authorList>
    </citation>
    <scope>NUCLEOTIDE SEQUENCE [LARGE SCALE GENOMIC DNA]</scope>
    <source>
        <strain evidence="2 3">BE316</strain>
    </source>
</reference>
<dbReference type="Pfam" id="PF07394">
    <property type="entry name" value="DUF1501"/>
    <property type="match status" value="1"/>
</dbReference>
<dbReference type="PANTHER" id="PTHR43737:SF1">
    <property type="entry name" value="DUF1501 DOMAIN-CONTAINING PROTEIN"/>
    <property type="match status" value="1"/>
</dbReference>
<keyword evidence="3" id="KW-1185">Reference proteome</keyword>
<evidence type="ECO:0000313" key="3">
    <source>
        <dbReference type="Proteomes" id="UP001180825"/>
    </source>
</evidence>
<dbReference type="InterPro" id="IPR010869">
    <property type="entry name" value="DUF1501"/>
</dbReference>
<feature type="chain" id="PRO_5045056345" evidence="1">
    <location>
        <begin position="47"/>
        <end position="475"/>
    </location>
</feature>
<feature type="signal peptide" evidence="1">
    <location>
        <begin position="1"/>
        <end position="46"/>
    </location>
</feature>
<accession>A0ABU2ACL4</accession>
<protein>
    <submittedName>
        <fullName evidence="2">Uncharacterized protein (DUF1501 family)</fullName>
    </submittedName>
</protein>